<evidence type="ECO:0000256" key="1">
    <source>
        <dbReference type="SAM" id="Phobius"/>
    </source>
</evidence>
<protein>
    <recommendedName>
        <fullName evidence="4">Peptidase M50 domain-containing protein</fullName>
    </recommendedName>
</protein>
<sequence>MLEWLNLSAALTLGMAVMNILPVAGLGPQEDGWIYGSVSMLDMAATLLAWKAVSDTGPKEA</sequence>
<name>A0ABW1YBA2_9DEIO</name>
<accession>A0ABW1YBA2</accession>
<organism evidence="2 3">
    <name type="scientific">Deinococcus lacus</name>
    <dbReference type="NCBI Taxonomy" id="392561"/>
    <lineage>
        <taxon>Bacteria</taxon>
        <taxon>Thermotogati</taxon>
        <taxon>Deinococcota</taxon>
        <taxon>Deinococci</taxon>
        <taxon>Deinococcales</taxon>
        <taxon>Deinococcaceae</taxon>
        <taxon>Deinococcus</taxon>
    </lineage>
</organism>
<evidence type="ECO:0000313" key="3">
    <source>
        <dbReference type="Proteomes" id="UP001596297"/>
    </source>
</evidence>
<feature type="transmembrane region" description="Helical" evidence="1">
    <location>
        <begin position="33"/>
        <end position="53"/>
    </location>
</feature>
<comment type="caution">
    <text evidence="2">The sequence shown here is derived from an EMBL/GenBank/DDBJ whole genome shotgun (WGS) entry which is preliminary data.</text>
</comment>
<reference evidence="3" key="1">
    <citation type="journal article" date="2019" name="Int. J. Syst. Evol. Microbiol.">
        <title>The Global Catalogue of Microorganisms (GCM) 10K type strain sequencing project: providing services to taxonomists for standard genome sequencing and annotation.</title>
        <authorList>
            <consortium name="The Broad Institute Genomics Platform"/>
            <consortium name="The Broad Institute Genome Sequencing Center for Infectious Disease"/>
            <person name="Wu L."/>
            <person name="Ma J."/>
        </authorList>
    </citation>
    <scope>NUCLEOTIDE SEQUENCE [LARGE SCALE GENOMIC DNA]</scope>
    <source>
        <strain evidence="3">CGMCC 1.15772</strain>
    </source>
</reference>
<keyword evidence="1" id="KW-0472">Membrane</keyword>
<dbReference type="EMBL" id="JBHSWD010000001">
    <property type="protein sequence ID" value="MFC6591585.1"/>
    <property type="molecule type" value="Genomic_DNA"/>
</dbReference>
<dbReference type="RefSeq" id="WP_380082587.1">
    <property type="nucleotide sequence ID" value="NZ_JBHSWD010000001.1"/>
</dbReference>
<dbReference type="Proteomes" id="UP001596297">
    <property type="component" value="Unassembled WGS sequence"/>
</dbReference>
<keyword evidence="3" id="KW-1185">Reference proteome</keyword>
<gene>
    <name evidence="2" type="ORF">ACFP81_05855</name>
</gene>
<keyword evidence="1" id="KW-1133">Transmembrane helix</keyword>
<evidence type="ECO:0000313" key="2">
    <source>
        <dbReference type="EMBL" id="MFC6591585.1"/>
    </source>
</evidence>
<evidence type="ECO:0008006" key="4">
    <source>
        <dbReference type="Google" id="ProtNLM"/>
    </source>
</evidence>
<keyword evidence="1" id="KW-0812">Transmembrane</keyword>
<proteinExistence type="predicted"/>
<feature type="transmembrane region" description="Helical" evidence="1">
    <location>
        <begin position="7"/>
        <end position="27"/>
    </location>
</feature>